<name>A0A2D3TCX5_9ENTR</name>
<gene>
    <name evidence="1" type="ORF">BJP43_04240</name>
</gene>
<protein>
    <submittedName>
        <fullName evidence="1">Uncharacterized protein</fullName>
    </submittedName>
</protein>
<evidence type="ECO:0000313" key="2">
    <source>
        <dbReference type="Proteomes" id="UP000229055"/>
    </source>
</evidence>
<dbReference type="EMBL" id="CP017613">
    <property type="protein sequence ID" value="ATW33618.1"/>
    <property type="molecule type" value="Genomic_DNA"/>
</dbReference>
<accession>A0A2D3TCX5</accession>
<proteinExistence type="predicted"/>
<evidence type="ECO:0000313" key="1">
    <source>
        <dbReference type="EMBL" id="ATW33618.1"/>
    </source>
</evidence>
<dbReference type="AlphaFoldDB" id="A0A2D3TCX5"/>
<organism evidence="1 2">
    <name type="scientific">Candidatus Williamhamiltonella defendens</name>
    <dbReference type="NCBI Taxonomy" id="138072"/>
    <lineage>
        <taxon>Bacteria</taxon>
        <taxon>Pseudomonadati</taxon>
        <taxon>Pseudomonadota</taxon>
        <taxon>Gammaproteobacteria</taxon>
        <taxon>Enterobacterales</taxon>
        <taxon>Enterobacteriaceae</taxon>
        <taxon>aphid secondary symbionts</taxon>
        <taxon>Candidatus Williamhamiltonella</taxon>
    </lineage>
</organism>
<sequence length="162" mass="18625">MARLFPTVLMVAFGIIPCQRLLEPQGFVKDLMDGFTVIGLEGLIVLIDGWKWRFPLEGISHNVINRYLRENRVTGSSVSNNVRGELVFSTEGYIVFDDYECDDLDTNLRECRLNNRRLFFSLQDNTVCCDWSGSIFLNATEPVLLKPLNATHRFYPSFSQHK</sequence>
<dbReference type="Proteomes" id="UP000229055">
    <property type="component" value="Chromosome"/>
</dbReference>
<reference evidence="2" key="2">
    <citation type="submission" date="2017-11" db="EMBL/GenBank/DDBJ databases">
        <title>PacBio sequencing of new strain of the secondary endosymbiont Candidatus Hamiltonella defensa.</title>
        <authorList>
            <person name="Strand M.R."/>
            <person name="Oliver K."/>
        </authorList>
    </citation>
    <scope>NUCLEOTIDE SEQUENCE [LARGE SCALE GENOMIC DNA]</scope>
    <source>
        <strain evidence="2">ZA17</strain>
    </source>
</reference>
<reference evidence="2" key="1">
    <citation type="submission" date="2016-10" db="EMBL/GenBank/DDBJ databases">
        <authorList>
            <person name="Chevignon G."/>
        </authorList>
    </citation>
    <scope>NUCLEOTIDE SEQUENCE [LARGE SCALE GENOMIC DNA]</scope>
    <source>
        <strain evidence="2">ZA17</strain>
    </source>
</reference>